<feature type="compositionally biased region" description="Gly residues" evidence="1">
    <location>
        <begin position="275"/>
        <end position="285"/>
    </location>
</feature>
<feature type="compositionally biased region" description="Basic and acidic residues" evidence="1">
    <location>
        <begin position="206"/>
        <end position="228"/>
    </location>
</feature>
<gene>
    <name evidence="2" type="ORF">AVDCRST_MAG59-874</name>
</gene>
<feature type="compositionally biased region" description="Gly residues" evidence="1">
    <location>
        <begin position="19"/>
        <end position="28"/>
    </location>
</feature>
<dbReference type="EMBL" id="CADCWF010000046">
    <property type="protein sequence ID" value="CAA9541517.1"/>
    <property type="molecule type" value="Genomic_DNA"/>
</dbReference>
<feature type="compositionally biased region" description="Low complexity" evidence="1">
    <location>
        <begin position="110"/>
        <end position="120"/>
    </location>
</feature>
<feature type="compositionally biased region" description="Basic and acidic residues" evidence="1">
    <location>
        <begin position="173"/>
        <end position="187"/>
    </location>
</feature>
<organism evidence="2">
    <name type="scientific">uncultured Thermomicrobiales bacterium</name>
    <dbReference type="NCBI Taxonomy" id="1645740"/>
    <lineage>
        <taxon>Bacteria</taxon>
        <taxon>Pseudomonadati</taxon>
        <taxon>Thermomicrobiota</taxon>
        <taxon>Thermomicrobia</taxon>
        <taxon>Thermomicrobiales</taxon>
        <taxon>environmental samples</taxon>
    </lineage>
</organism>
<evidence type="ECO:0000256" key="1">
    <source>
        <dbReference type="SAM" id="MobiDB-lite"/>
    </source>
</evidence>
<accession>A0A6J4U8M0</accession>
<evidence type="ECO:0000313" key="2">
    <source>
        <dbReference type="EMBL" id="CAA9541517.1"/>
    </source>
</evidence>
<feature type="region of interest" description="Disordered" evidence="1">
    <location>
        <begin position="1"/>
        <end position="285"/>
    </location>
</feature>
<feature type="non-terminal residue" evidence="2">
    <location>
        <position position="285"/>
    </location>
</feature>
<sequence>ECLASPAVRDRARAAGAVAGAGGAGARGRGARLRLPLRGRPLLRPARRGGPHPRGVHDPGRLRPRHRTRPPRGDGLRQHLPQPRLPPQAGGDGRPHVRRSGRFRRRRRLAGAGARGLRLPVPRRRRASGHVRRGARGLGPPPPRGADDLRRPLLPAPRRPLRAEAGANPPAGSDRRLAAADAAPDRPPRRHLERPRRPGRGRRRQRAPDHPLPGDRPRPGHDPPRHQPEPQPARLGRGFRRGRRGLPGGGLRRLPDPVAPLGRGARCPADRRPRGGAGVASGGRV</sequence>
<dbReference type="AlphaFoldDB" id="A0A6J4U8M0"/>
<feature type="compositionally biased region" description="Basic residues" evidence="1">
    <location>
        <begin position="96"/>
        <end position="109"/>
    </location>
</feature>
<feature type="compositionally biased region" description="Basic residues" evidence="1">
    <location>
        <begin position="121"/>
        <end position="135"/>
    </location>
</feature>
<feature type="non-terminal residue" evidence="2">
    <location>
        <position position="1"/>
    </location>
</feature>
<proteinExistence type="predicted"/>
<reference evidence="2" key="1">
    <citation type="submission" date="2020-02" db="EMBL/GenBank/DDBJ databases">
        <authorList>
            <person name="Meier V. D."/>
        </authorList>
    </citation>
    <scope>NUCLEOTIDE SEQUENCE</scope>
    <source>
        <strain evidence="2">AVDCRST_MAG59</strain>
    </source>
</reference>
<name>A0A6J4U8M0_9BACT</name>
<protein>
    <submittedName>
        <fullName evidence="2">Uncharacterized protein</fullName>
    </submittedName>
</protein>
<feature type="compositionally biased region" description="Basic residues" evidence="1">
    <location>
        <begin position="188"/>
        <end position="205"/>
    </location>
</feature>